<feature type="signal peptide" evidence="2">
    <location>
        <begin position="1"/>
        <end position="27"/>
    </location>
</feature>
<dbReference type="Proteomes" id="UP000608530">
    <property type="component" value="Unassembled WGS sequence"/>
</dbReference>
<evidence type="ECO:0000313" key="5">
    <source>
        <dbReference type="Proteomes" id="UP000608530"/>
    </source>
</evidence>
<dbReference type="EMBL" id="JAEHOH010000006">
    <property type="protein sequence ID" value="MBK0418301.1"/>
    <property type="molecule type" value="Genomic_DNA"/>
</dbReference>
<feature type="domain" description="Solute-binding protein family 3/N-terminal" evidence="3">
    <location>
        <begin position="44"/>
        <end position="267"/>
    </location>
</feature>
<comment type="caution">
    <text evidence="4">The sequence shown here is derived from an EMBL/GenBank/DDBJ whole genome shotgun (WGS) entry which is preliminary data.</text>
</comment>
<name>A0A934Q619_9MICO</name>
<keyword evidence="1 2" id="KW-0732">Signal</keyword>
<proteinExistence type="predicted"/>
<evidence type="ECO:0000313" key="4">
    <source>
        <dbReference type="EMBL" id="MBK0418301.1"/>
    </source>
</evidence>
<dbReference type="PANTHER" id="PTHR35936:SF17">
    <property type="entry name" value="ARGININE-BINDING EXTRACELLULAR PROTEIN ARTP"/>
    <property type="match status" value="1"/>
</dbReference>
<keyword evidence="5" id="KW-1185">Reference proteome</keyword>
<reference evidence="4" key="1">
    <citation type="submission" date="2020-12" db="EMBL/GenBank/DDBJ databases">
        <title>Leucobacter sp. CAS1, isolated from Chromium sludge.</title>
        <authorList>
            <person name="Xu Z."/>
        </authorList>
    </citation>
    <scope>NUCLEOTIDE SEQUENCE</scope>
    <source>
        <strain evidence="4">CSA1</strain>
    </source>
</reference>
<dbReference type="PANTHER" id="PTHR35936">
    <property type="entry name" value="MEMBRANE-BOUND LYTIC MUREIN TRANSGLYCOSYLASE F"/>
    <property type="match status" value="1"/>
</dbReference>
<dbReference type="InterPro" id="IPR001638">
    <property type="entry name" value="Solute-binding_3/MltF_N"/>
</dbReference>
<dbReference type="Pfam" id="PF00497">
    <property type="entry name" value="SBP_bac_3"/>
    <property type="match status" value="1"/>
</dbReference>
<sequence length="284" mass="30159">MHQTITRRAQFIAVASAGLLCLSACTAASGGDAGEGQSGGSGESVHIAIAQLLPYAATDKNGDPEGYSIDVVKQVMGELGVTDIQTTVTTFDAMIPGLQAKQFDLLPGGLTYTPERCEVIGYSAPITVNNDALYVPEGNPKELSSVAELVDRDEVKLIALQGSSQEKYLLDQGIDRGRVAAVSDAQAAVDALTNGRGDAILLGQFSIGDAEERGLEVMPDLDTPLMGIGVGMRKEDSQLREDFDRVLNEMRESGELGDLYEKWGFTNREILESVSTPSDVVPSC</sequence>
<accession>A0A934Q619</accession>
<protein>
    <submittedName>
        <fullName evidence="4">Transporter substrate-binding domain-containing protein</fullName>
    </submittedName>
</protein>
<dbReference type="SUPFAM" id="SSF53850">
    <property type="entry name" value="Periplasmic binding protein-like II"/>
    <property type="match status" value="1"/>
</dbReference>
<evidence type="ECO:0000259" key="3">
    <source>
        <dbReference type="SMART" id="SM00062"/>
    </source>
</evidence>
<feature type="chain" id="PRO_5037734868" evidence="2">
    <location>
        <begin position="28"/>
        <end position="284"/>
    </location>
</feature>
<gene>
    <name evidence="4" type="ORF">JD276_04555</name>
</gene>
<dbReference type="AlphaFoldDB" id="A0A934Q619"/>
<evidence type="ECO:0000256" key="1">
    <source>
        <dbReference type="ARBA" id="ARBA00022729"/>
    </source>
</evidence>
<organism evidence="4 5">
    <name type="scientific">Leucobacter chromiisoli</name>
    <dbReference type="NCBI Taxonomy" id="2796471"/>
    <lineage>
        <taxon>Bacteria</taxon>
        <taxon>Bacillati</taxon>
        <taxon>Actinomycetota</taxon>
        <taxon>Actinomycetes</taxon>
        <taxon>Micrococcales</taxon>
        <taxon>Microbacteriaceae</taxon>
        <taxon>Leucobacter</taxon>
    </lineage>
</organism>
<dbReference type="RefSeq" id="WP_200114344.1">
    <property type="nucleotide sequence ID" value="NZ_JAEHOH010000006.1"/>
</dbReference>
<evidence type="ECO:0000256" key="2">
    <source>
        <dbReference type="SAM" id="SignalP"/>
    </source>
</evidence>
<dbReference type="SMART" id="SM00062">
    <property type="entry name" value="PBPb"/>
    <property type="match status" value="1"/>
</dbReference>
<dbReference type="Gene3D" id="3.40.190.10">
    <property type="entry name" value="Periplasmic binding protein-like II"/>
    <property type="match status" value="2"/>
</dbReference>